<evidence type="ECO:0000313" key="4">
    <source>
        <dbReference type="EMBL" id="THH03270.1"/>
    </source>
</evidence>
<dbReference type="InterPro" id="IPR002347">
    <property type="entry name" value="SDR_fam"/>
</dbReference>
<dbReference type="EMBL" id="SGPK01000475">
    <property type="protein sequence ID" value="THH03270.1"/>
    <property type="molecule type" value="Genomic_DNA"/>
</dbReference>
<comment type="caution">
    <text evidence="4">The sequence shown here is derived from an EMBL/GenBank/DDBJ whole genome shotgun (WGS) entry which is preliminary data.</text>
</comment>
<gene>
    <name evidence="4" type="ORF">EW145_g6390</name>
</gene>
<dbReference type="GO" id="GO:0016491">
    <property type="term" value="F:oxidoreductase activity"/>
    <property type="evidence" value="ECO:0007669"/>
    <property type="project" value="UniProtKB-KW"/>
</dbReference>
<proteinExistence type="inferred from homology"/>
<evidence type="ECO:0000256" key="3">
    <source>
        <dbReference type="ARBA" id="ARBA00023002"/>
    </source>
</evidence>
<dbReference type="InterPro" id="IPR036291">
    <property type="entry name" value="NAD(P)-bd_dom_sf"/>
</dbReference>
<dbReference type="Pfam" id="PF00106">
    <property type="entry name" value="adh_short"/>
    <property type="match status" value="1"/>
</dbReference>
<evidence type="ECO:0000256" key="2">
    <source>
        <dbReference type="ARBA" id="ARBA00022857"/>
    </source>
</evidence>
<comment type="similarity">
    <text evidence="1">Belongs to the short-chain dehydrogenases/reductases (SDR) family.</text>
</comment>
<evidence type="ECO:0000313" key="5">
    <source>
        <dbReference type="Proteomes" id="UP000308199"/>
    </source>
</evidence>
<dbReference type="PANTHER" id="PTHR43618">
    <property type="entry name" value="7-ALPHA-HYDROXYSTEROID DEHYDROGENASE"/>
    <property type="match status" value="1"/>
</dbReference>
<dbReference type="PANTHER" id="PTHR43618:SF4">
    <property type="entry name" value="SHORT CHAIN DEHYDROGENASE_REDUCTASE FAMILY (AFU_ORTHOLOGUE AFUA_7G04540)"/>
    <property type="match status" value="1"/>
</dbReference>
<organism evidence="4 5">
    <name type="scientific">Phellinidium pouzarii</name>
    <dbReference type="NCBI Taxonomy" id="167371"/>
    <lineage>
        <taxon>Eukaryota</taxon>
        <taxon>Fungi</taxon>
        <taxon>Dikarya</taxon>
        <taxon>Basidiomycota</taxon>
        <taxon>Agaricomycotina</taxon>
        <taxon>Agaricomycetes</taxon>
        <taxon>Hymenochaetales</taxon>
        <taxon>Hymenochaetaceae</taxon>
        <taxon>Phellinidium</taxon>
    </lineage>
</organism>
<reference evidence="4 5" key="1">
    <citation type="submission" date="2019-02" db="EMBL/GenBank/DDBJ databases">
        <title>Genome sequencing of the rare red list fungi Phellinidium pouzarii.</title>
        <authorList>
            <person name="Buettner E."/>
            <person name="Kellner H."/>
        </authorList>
    </citation>
    <scope>NUCLEOTIDE SEQUENCE [LARGE SCALE GENOMIC DNA]</scope>
    <source>
        <strain evidence="4 5">DSM 108285</strain>
    </source>
</reference>
<dbReference type="Gene3D" id="3.40.50.720">
    <property type="entry name" value="NAD(P)-binding Rossmann-like Domain"/>
    <property type="match status" value="1"/>
</dbReference>
<dbReference type="Proteomes" id="UP000308199">
    <property type="component" value="Unassembled WGS sequence"/>
</dbReference>
<keyword evidence="5" id="KW-1185">Reference proteome</keyword>
<dbReference type="AlphaFoldDB" id="A0A4S4L1G0"/>
<dbReference type="SUPFAM" id="SSF51735">
    <property type="entry name" value="NAD(P)-binding Rossmann-fold domains"/>
    <property type="match status" value="1"/>
</dbReference>
<dbReference type="OrthoDB" id="3819888at2759"/>
<accession>A0A4S4L1G0</accession>
<protein>
    <recommendedName>
        <fullName evidence="6">Ketoreductase (KR) domain-containing protein</fullName>
    </recommendedName>
</protein>
<evidence type="ECO:0000256" key="1">
    <source>
        <dbReference type="ARBA" id="ARBA00006484"/>
    </source>
</evidence>
<keyword evidence="2" id="KW-0521">NADP</keyword>
<dbReference type="InterPro" id="IPR052178">
    <property type="entry name" value="Sec_Metab_Biosynth_SDR"/>
</dbReference>
<keyword evidence="3" id="KW-0560">Oxidoreductase</keyword>
<evidence type="ECO:0008006" key="6">
    <source>
        <dbReference type="Google" id="ProtNLM"/>
    </source>
</evidence>
<name>A0A4S4L1G0_9AGAM</name>
<sequence length="131" mass="14145">MSGENTDNLKMSKLTDLTGGGLIIAKDLASNGAKVYISGRRFEVLKKAAELKFDGEGEIIPLRMDVTDKSNILVVIDIIKDTDGKLDVIVNSAGTDGPKTRANFVNASSLSEDQTLGAYGRELFNMQSFED</sequence>